<organism evidence="2 3">
    <name type="scientific">Saitozyma podzolica</name>
    <dbReference type="NCBI Taxonomy" id="1890683"/>
    <lineage>
        <taxon>Eukaryota</taxon>
        <taxon>Fungi</taxon>
        <taxon>Dikarya</taxon>
        <taxon>Basidiomycota</taxon>
        <taxon>Agaricomycotina</taxon>
        <taxon>Tremellomycetes</taxon>
        <taxon>Tremellales</taxon>
        <taxon>Trimorphomycetaceae</taxon>
        <taxon>Saitozyma</taxon>
    </lineage>
</organism>
<keyword evidence="3" id="KW-1185">Reference proteome</keyword>
<feature type="region of interest" description="Disordered" evidence="1">
    <location>
        <begin position="1"/>
        <end position="26"/>
    </location>
</feature>
<comment type="caution">
    <text evidence="2">The sequence shown here is derived from an EMBL/GenBank/DDBJ whole genome shotgun (WGS) entry which is preliminary data.</text>
</comment>
<accession>A0A427YMS7</accession>
<protein>
    <submittedName>
        <fullName evidence="2">Uncharacterized protein</fullName>
    </submittedName>
</protein>
<dbReference type="AlphaFoldDB" id="A0A427YMS7"/>
<reference evidence="2 3" key="1">
    <citation type="submission" date="2018-11" db="EMBL/GenBank/DDBJ databases">
        <title>Genome sequence of Saitozyma podzolica DSM 27192.</title>
        <authorList>
            <person name="Aliyu H."/>
            <person name="Gorte O."/>
            <person name="Ochsenreither K."/>
        </authorList>
    </citation>
    <scope>NUCLEOTIDE SEQUENCE [LARGE SCALE GENOMIC DNA]</scope>
    <source>
        <strain evidence="2 3">DSM 27192</strain>
    </source>
</reference>
<evidence type="ECO:0000313" key="2">
    <source>
        <dbReference type="EMBL" id="RSH92438.1"/>
    </source>
</evidence>
<name>A0A427YMS7_9TREE</name>
<dbReference type="OrthoDB" id="10570945at2759"/>
<gene>
    <name evidence="2" type="ORF">EHS25_008853</name>
</gene>
<dbReference type="Proteomes" id="UP000279259">
    <property type="component" value="Unassembled WGS sequence"/>
</dbReference>
<evidence type="ECO:0000313" key="3">
    <source>
        <dbReference type="Proteomes" id="UP000279259"/>
    </source>
</evidence>
<sequence length="193" mass="21524">MAESALSSNETAADRAGGSSPLRQPSVDFAHAVRRSHHARSDASSCEGEEQLPDLRTALTHLHAAATFLANIRPPEYTEVEVAYMRKWFGNELDQFSSSASDFPEEGVLRTRCVGFRRPAFDGVLERSNYGNHHQGDLRSSSPLFRFHIFAQFVGICIFPSRTSVNEFYRVLVQVKERGWTGLARAITVHTPS</sequence>
<dbReference type="EMBL" id="RSCD01000006">
    <property type="protein sequence ID" value="RSH92438.1"/>
    <property type="molecule type" value="Genomic_DNA"/>
</dbReference>
<evidence type="ECO:0000256" key="1">
    <source>
        <dbReference type="SAM" id="MobiDB-lite"/>
    </source>
</evidence>
<proteinExistence type="predicted"/>
<feature type="compositionally biased region" description="Polar residues" evidence="1">
    <location>
        <begin position="1"/>
        <end position="11"/>
    </location>
</feature>